<reference evidence="2 3" key="3">
    <citation type="submission" date="2008-05" db="EMBL/GenBank/DDBJ databases">
        <authorList>
            <person name="Fulton L."/>
            <person name="Clifton S."/>
            <person name="Fulton B."/>
            <person name="Xu J."/>
            <person name="Minx P."/>
            <person name="Pepin K.H."/>
            <person name="Johnson M."/>
            <person name="Thiruvilangam P."/>
            <person name="Bhonagiri V."/>
            <person name="Nash W.E."/>
            <person name="Mardis E.R."/>
            <person name="Wilson R.K."/>
        </authorList>
    </citation>
    <scope>NUCLEOTIDE SEQUENCE [LARGE SCALE GENOMIC DNA]</scope>
    <source>
        <strain evidence="2 3">ATCC 25827</strain>
    </source>
</reference>
<dbReference type="Pfam" id="PF13683">
    <property type="entry name" value="rve_3"/>
    <property type="match status" value="1"/>
</dbReference>
<reference evidence="3" key="2">
    <citation type="submission" date="2008-04" db="EMBL/GenBank/DDBJ databases">
        <title>Draft genome sequence of Providencia stuartii(ATCC 25827).</title>
        <authorList>
            <person name="Sudarsanam P."/>
            <person name="Ley R."/>
            <person name="Guruge J."/>
            <person name="Turnbaugh P.J."/>
            <person name="Mahowald M."/>
            <person name="Liep D."/>
            <person name="Gordon J."/>
        </authorList>
    </citation>
    <scope>NUCLEOTIDE SEQUENCE [LARGE SCALE GENOMIC DNA]</scope>
    <source>
        <strain evidence="3">ATCC 25827</strain>
    </source>
</reference>
<sequence length="62" mass="7110">MKHILLGLTVSRLLNGCVTVPYSTGQTAINGFIERFNGSFHREFLNAYLFESLSQVRELAWY</sequence>
<organism evidence="2 3">
    <name type="scientific">Providencia stuartii ATCC 25827</name>
    <dbReference type="NCBI Taxonomy" id="471874"/>
    <lineage>
        <taxon>Bacteria</taxon>
        <taxon>Pseudomonadati</taxon>
        <taxon>Pseudomonadota</taxon>
        <taxon>Gammaproteobacteria</taxon>
        <taxon>Enterobacterales</taxon>
        <taxon>Morganellaceae</taxon>
        <taxon>Providencia</taxon>
    </lineage>
</organism>
<evidence type="ECO:0000259" key="1">
    <source>
        <dbReference type="Pfam" id="PF13683"/>
    </source>
</evidence>
<evidence type="ECO:0000313" key="2">
    <source>
        <dbReference type="EMBL" id="EDU59891.1"/>
    </source>
</evidence>
<gene>
    <name evidence="2" type="ORF">PROSTU_03084</name>
</gene>
<accession>A0AA86YTC2</accession>
<name>A0AA86YTC2_PROST</name>
<feature type="domain" description="Integrase catalytic" evidence="1">
    <location>
        <begin position="23"/>
        <end position="58"/>
    </location>
</feature>
<dbReference type="Proteomes" id="UP000004506">
    <property type="component" value="Unassembled WGS sequence"/>
</dbReference>
<reference evidence="3" key="1">
    <citation type="submission" date="2008-04" db="EMBL/GenBank/DDBJ databases">
        <title>Draft genome sequence of Providencia stuartii (ATCC 25827).</title>
        <authorList>
            <person name="Sudarsanam P."/>
            <person name="Ley R."/>
            <person name="Guruge J."/>
            <person name="Turnbaugh P.J."/>
            <person name="Mahowald M."/>
            <person name="Liep D."/>
            <person name="Gordon J."/>
        </authorList>
    </citation>
    <scope>NUCLEOTIDE SEQUENCE [LARGE SCALE GENOMIC DNA]</scope>
    <source>
        <strain evidence="3">ATCC 25827</strain>
    </source>
</reference>
<dbReference type="AlphaFoldDB" id="A0AA86YTC2"/>
<dbReference type="GO" id="GO:0015074">
    <property type="term" value="P:DNA integration"/>
    <property type="evidence" value="ECO:0007669"/>
    <property type="project" value="InterPro"/>
</dbReference>
<comment type="caution">
    <text evidence="2">The sequence shown here is derived from an EMBL/GenBank/DDBJ whole genome shotgun (WGS) entry which is preliminary data.</text>
</comment>
<proteinExistence type="predicted"/>
<dbReference type="InterPro" id="IPR001584">
    <property type="entry name" value="Integrase_cat-core"/>
</dbReference>
<dbReference type="EMBL" id="ABJD02000101">
    <property type="protein sequence ID" value="EDU59891.1"/>
    <property type="molecule type" value="Genomic_DNA"/>
</dbReference>
<evidence type="ECO:0000313" key="3">
    <source>
        <dbReference type="Proteomes" id="UP000004506"/>
    </source>
</evidence>
<protein>
    <recommendedName>
        <fullName evidence="1">Integrase catalytic domain-containing protein</fullName>
    </recommendedName>
</protein>